<dbReference type="InterPro" id="IPR036465">
    <property type="entry name" value="vWFA_dom_sf"/>
</dbReference>
<keyword evidence="3" id="KW-1185">Reference proteome</keyword>
<dbReference type="PANTHER" id="PTHR33608">
    <property type="entry name" value="BLL2464 PROTEIN"/>
    <property type="match status" value="1"/>
</dbReference>
<protein>
    <submittedName>
        <fullName evidence="2">DUF58 domain-containing protein</fullName>
    </submittedName>
</protein>
<name>A0A4U1L848_9SPHN</name>
<sequence length="414" mass="45612">MILPTQRAVVLAAIAAPVALAMGVAVPGGWMAAICWIAAVLALVAVDAALARPIAGGVTLAAPAMVPVGADIYLKARLDDGGKARFALDVGPPLEPNGSRWRAGRRGLARIGGIWARRAGPLGFAWRQRRFASDAEVRVVPDLRPVREQGMRQYLASAQFGQRMRIESGEGQEFQSLTEYQPGMQRRAIDWKASARHLDLLAREYRTERDNPIVLAIDAGRTMCDPVDGVPRVDRAVSAALLAAFVALKAGDRARLFAFDDRPRVDSGGLSGARSFARLHRDAAAIDYGRGEANYTLALTELDRRLDRRSLVILFTEFGDPTAAELLIAAGQRLLRRHRLLFVLFHDTELERFVDTRPERAEDVTRAGVAHMLLRERRIVIERIRRLGIDVLEADPQAMPLALVEAYLRARERS</sequence>
<gene>
    <name evidence="2" type="ORF">FBR43_01990</name>
</gene>
<evidence type="ECO:0000259" key="1">
    <source>
        <dbReference type="Pfam" id="PF01882"/>
    </source>
</evidence>
<dbReference type="Pfam" id="PF01882">
    <property type="entry name" value="DUF58"/>
    <property type="match status" value="1"/>
</dbReference>
<accession>A0A4U1L848</accession>
<dbReference type="SUPFAM" id="SSF53300">
    <property type="entry name" value="vWA-like"/>
    <property type="match status" value="1"/>
</dbReference>
<comment type="caution">
    <text evidence="2">The sequence shown here is derived from an EMBL/GenBank/DDBJ whole genome shotgun (WGS) entry which is preliminary data.</text>
</comment>
<proteinExistence type="predicted"/>
<organism evidence="2 3">
    <name type="scientific">Sphingomonas baiyangensis</name>
    <dbReference type="NCBI Taxonomy" id="2572576"/>
    <lineage>
        <taxon>Bacteria</taxon>
        <taxon>Pseudomonadati</taxon>
        <taxon>Pseudomonadota</taxon>
        <taxon>Alphaproteobacteria</taxon>
        <taxon>Sphingomonadales</taxon>
        <taxon>Sphingomonadaceae</taxon>
        <taxon>Sphingomonas</taxon>
    </lineage>
</organism>
<dbReference type="PANTHER" id="PTHR33608:SF3">
    <property type="entry name" value="SLR2013 PROTEIN"/>
    <property type="match status" value="1"/>
</dbReference>
<dbReference type="OrthoDB" id="9776116at2"/>
<feature type="domain" description="DUF58" evidence="1">
    <location>
        <begin position="179"/>
        <end position="333"/>
    </location>
</feature>
<dbReference type="EMBL" id="SWKR01000001">
    <property type="protein sequence ID" value="TKD53131.1"/>
    <property type="molecule type" value="Genomic_DNA"/>
</dbReference>
<evidence type="ECO:0000313" key="3">
    <source>
        <dbReference type="Proteomes" id="UP000309138"/>
    </source>
</evidence>
<reference evidence="2 3" key="1">
    <citation type="submission" date="2019-04" db="EMBL/GenBank/DDBJ databases">
        <authorList>
            <person name="Yang Y."/>
            <person name="Wei D."/>
        </authorList>
    </citation>
    <scope>NUCLEOTIDE SEQUENCE [LARGE SCALE GENOMIC DNA]</scope>
    <source>
        <strain evidence="2 3">L-1-4w-11</strain>
    </source>
</reference>
<dbReference type="RefSeq" id="WP_136941550.1">
    <property type="nucleotide sequence ID" value="NZ_SWKR01000001.1"/>
</dbReference>
<dbReference type="AlphaFoldDB" id="A0A4U1L848"/>
<dbReference type="InterPro" id="IPR002881">
    <property type="entry name" value="DUF58"/>
</dbReference>
<evidence type="ECO:0000313" key="2">
    <source>
        <dbReference type="EMBL" id="TKD53131.1"/>
    </source>
</evidence>
<dbReference type="Proteomes" id="UP000309138">
    <property type="component" value="Unassembled WGS sequence"/>
</dbReference>